<keyword evidence="4 10" id="KW-1133">Transmembrane helix</keyword>
<gene>
    <name evidence="12" type="ORF">P5673_003963</name>
</gene>
<evidence type="ECO:0000256" key="6">
    <source>
        <dbReference type="ARBA" id="ARBA00023136"/>
    </source>
</evidence>
<proteinExistence type="inferred from homology"/>
<evidence type="ECO:0000313" key="13">
    <source>
        <dbReference type="Proteomes" id="UP001249851"/>
    </source>
</evidence>
<keyword evidence="7 9" id="KW-0675">Receptor</keyword>
<name>A0AAD9R1J2_ACRCE</name>
<evidence type="ECO:0000256" key="10">
    <source>
        <dbReference type="SAM" id="Phobius"/>
    </source>
</evidence>
<feature type="transmembrane region" description="Helical" evidence="10">
    <location>
        <begin position="141"/>
        <end position="163"/>
    </location>
</feature>
<keyword evidence="8 9" id="KW-0807">Transducer</keyword>
<dbReference type="EMBL" id="JARQWQ010000006">
    <property type="protein sequence ID" value="KAK2571376.1"/>
    <property type="molecule type" value="Genomic_DNA"/>
</dbReference>
<dbReference type="AlphaFoldDB" id="A0AAD9R1J2"/>
<dbReference type="Pfam" id="PF00001">
    <property type="entry name" value="7tm_1"/>
    <property type="match status" value="1"/>
</dbReference>
<accession>A0AAD9R1J2</accession>
<keyword evidence="3 9" id="KW-0812">Transmembrane</keyword>
<dbReference type="PRINTS" id="PR00237">
    <property type="entry name" value="GPCRRHODOPSN"/>
</dbReference>
<dbReference type="CDD" id="cd00637">
    <property type="entry name" value="7tm_classA_rhodopsin-like"/>
    <property type="match status" value="1"/>
</dbReference>
<reference evidence="12" key="1">
    <citation type="journal article" date="2023" name="G3 (Bethesda)">
        <title>Whole genome assembly and annotation of the endangered Caribbean coral Acropora cervicornis.</title>
        <authorList>
            <person name="Selwyn J.D."/>
            <person name="Vollmer S.V."/>
        </authorList>
    </citation>
    <scope>NUCLEOTIDE SEQUENCE</scope>
    <source>
        <strain evidence="12">K2</strain>
    </source>
</reference>
<dbReference type="PROSITE" id="PS50262">
    <property type="entry name" value="G_PROTEIN_RECEP_F1_2"/>
    <property type="match status" value="1"/>
</dbReference>
<evidence type="ECO:0000259" key="11">
    <source>
        <dbReference type="PROSITE" id="PS50262"/>
    </source>
</evidence>
<dbReference type="InterPro" id="IPR017452">
    <property type="entry name" value="GPCR_Rhodpsn_7TM"/>
</dbReference>
<feature type="transmembrane region" description="Helical" evidence="10">
    <location>
        <begin position="33"/>
        <end position="53"/>
    </location>
</feature>
<dbReference type="InterPro" id="IPR000276">
    <property type="entry name" value="GPCR_Rhodpsn"/>
</dbReference>
<evidence type="ECO:0000256" key="3">
    <source>
        <dbReference type="ARBA" id="ARBA00022692"/>
    </source>
</evidence>
<dbReference type="SUPFAM" id="SSF81321">
    <property type="entry name" value="Family A G protein-coupled receptor-like"/>
    <property type="match status" value="1"/>
</dbReference>
<dbReference type="PROSITE" id="PS00237">
    <property type="entry name" value="G_PROTEIN_RECEP_F1_1"/>
    <property type="match status" value="1"/>
</dbReference>
<evidence type="ECO:0000256" key="5">
    <source>
        <dbReference type="ARBA" id="ARBA00023040"/>
    </source>
</evidence>
<keyword evidence="5 9" id="KW-0297">G-protein coupled receptor</keyword>
<evidence type="ECO:0000256" key="9">
    <source>
        <dbReference type="RuleBase" id="RU000688"/>
    </source>
</evidence>
<sequence>MQNDSYSSSDHSENPPDYDLDIYAGVFDARYHIPPLIVALFIIGLNGWVIFLVQTYSNLKTNMNMLLCSLALSDLLTGLLSIPLHVSCDVIRKTPICVASQLALRFTSVSTVCHLLAITIDRYIGIKYSLRYNAVVTKQRISITSFLIWGSSLFVSLIQLSFIDYDREDIDEENDDVMKHEIRYDVFSLLVFVVLPFVIMFFVYGDMFLVILRQYRNIRQYNSPSWLETKRKTHQEWKAVLIFSIILLMFLICWLPFFTVRLQHNLGDDFYEMSDTMEFILVYLRFLTSLFNPFLYILGKRDFRRAISASRKRFFDRLRSNSLHSSIKTTTV</sequence>
<comment type="caution">
    <text evidence="12">The sequence shown here is derived from an EMBL/GenBank/DDBJ whole genome shotgun (WGS) entry which is preliminary data.</text>
</comment>
<evidence type="ECO:0000256" key="2">
    <source>
        <dbReference type="ARBA" id="ARBA00022475"/>
    </source>
</evidence>
<dbReference type="Proteomes" id="UP001249851">
    <property type="component" value="Unassembled WGS sequence"/>
</dbReference>
<feature type="transmembrane region" description="Helical" evidence="10">
    <location>
        <begin position="186"/>
        <end position="212"/>
    </location>
</feature>
<evidence type="ECO:0000256" key="7">
    <source>
        <dbReference type="ARBA" id="ARBA00023170"/>
    </source>
</evidence>
<keyword evidence="13" id="KW-1185">Reference proteome</keyword>
<dbReference type="GO" id="GO:0004930">
    <property type="term" value="F:G protein-coupled receptor activity"/>
    <property type="evidence" value="ECO:0007669"/>
    <property type="project" value="UniProtKB-KW"/>
</dbReference>
<feature type="transmembrane region" description="Helical" evidence="10">
    <location>
        <begin position="102"/>
        <end position="120"/>
    </location>
</feature>
<feature type="transmembrane region" description="Helical" evidence="10">
    <location>
        <begin position="239"/>
        <end position="259"/>
    </location>
</feature>
<keyword evidence="6 10" id="KW-0472">Membrane</keyword>
<evidence type="ECO:0000256" key="8">
    <source>
        <dbReference type="ARBA" id="ARBA00023224"/>
    </source>
</evidence>
<feature type="domain" description="G-protein coupled receptors family 1 profile" evidence="11">
    <location>
        <begin position="45"/>
        <end position="296"/>
    </location>
</feature>
<protein>
    <submittedName>
        <fullName evidence="12">Histamine H2 receptor</fullName>
    </submittedName>
</protein>
<dbReference type="PANTHER" id="PTHR24249">
    <property type="entry name" value="HISTAMINE RECEPTOR-RELATED G-PROTEIN COUPLED RECEPTOR"/>
    <property type="match status" value="1"/>
</dbReference>
<comment type="subcellular location">
    <subcellularLocation>
        <location evidence="1">Cell membrane</location>
        <topology evidence="1">Multi-pass membrane protein</topology>
    </subcellularLocation>
</comment>
<dbReference type="InterPro" id="IPR050569">
    <property type="entry name" value="TAAR"/>
</dbReference>
<organism evidence="12 13">
    <name type="scientific">Acropora cervicornis</name>
    <name type="common">Staghorn coral</name>
    <dbReference type="NCBI Taxonomy" id="6130"/>
    <lineage>
        <taxon>Eukaryota</taxon>
        <taxon>Metazoa</taxon>
        <taxon>Cnidaria</taxon>
        <taxon>Anthozoa</taxon>
        <taxon>Hexacorallia</taxon>
        <taxon>Scleractinia</taxon>
        <taxon>Astrocoeniina</taxon>
        <taxon>Acroporidae</taxon>
        <taxon>Acropora</taxon>
    </lineage>
</organism>
<dbReference type="PANTHER" id="PTHR24249:SF372">
    <property type="entry name" value="G-PROTEIN COUPLED RECEPTORS FAMILY 1 PROFILE DOMAIN-CONTAINING PROTEIN"/>
    <property type="match status" value="1"/>
</dbReference>
<feature type="transmembrane region" description="Helical" evidence="10">
    <location>
        <begin position="65"/>
        <end position="82"/>
    </location>
</feature>
<evidence type="ECO:0000256" key="1">
    <source>
        <dbReference type="ARBA" id="ARBA00004651"/>
    </source>
</evidence>
<dbReference type="GO" id="GO:0005886">
    <property type="term" value="C:plasma membrane"/>
    <property type="evidence" value="ECO:0007669"/>
    <property type="project" value="UniProtKB-SubCell"/>
</dbReference>
<reference evidence="12" key="2">
    <citation type="journal article" date="2023" name="Science">
        <title>Genomic signatures of disease resistance in endangered staghorn corals.</title>
        <authorList>
            <person name="Vollmer S.V."/>
            <person name="Selwyn J.D."/>
            <person name="Despard B.A."/>
            <person name="Roesel C.L."/>
        </authorList>
    </citation>
    <scope>NUCLEOTIDE SEQUENCE</scope>
    <source>
        <strain evidence="12">K2</strain>
    </source>
</reference>
<comment type="similarity">
    <text evidence="9">Belongs to the G-protein coupled receptor 1 family.</text>
</comment>
<evidence type="ECO:0000313" key="12">
    <source>
        <dbReference type="EMBL" id="KAK2571376.1"/>
    </source>
</evidence>
<dbReference type="SMART" id="SM01381">
    <property type="entry name" value="7TM_GPCR_Srsx"/>
    <property type="match status" value="1"/>
</dbReference>
<dbReference type="Gene3D" id="1.20.1070.10">
    <property type="entry name" value="Rhodopsin 7-helix transmembrane proteins"/>
    <property type="match status" value="1"/>
</dbReference>
<keyword evidence="2" id="KW-1003">Cell membrane</keyword>
<feature type="transmembrane region" description="Helical" evidence="10">
    <location>
        <begin position="279"/>
        <end position="298"/>
    </location>
</feature>
<evidence type="ECO:0000256" key="4">
    <source>
        <dbReference type="ARBA" id="ARBA00022989"/>
    </source>
</evidence>